<comment type="catalytic activity">
    <reaction evidence="7 8">
        <text>CMP + ATP = CDP + ADP</text>
        <dbReference type="Rhea" id="RHEA:11600"/>
        <dbReference type="ChEBI" id="CHEBI:30616"/>
        <dbReference type="ChEBI" id="CHEBI:58069"/>
        <dbReference type="ChEBI" id="CHEBI:60377"/>
        <dbReference type="ChEBI" id="CHEBI:456216"/>
        <dbReference type="EC" id="2.7.4.25"/>
    </reaction>
</comment>
<dbReference type="GO" id="GO:0005829">
    <property type="term" value="C:cytosol"/>
    <property type="evidence" value="ECO:0007669"/>
    <property type="project" value="TreeGrafter"/>
</dbReference>
<keyword evidence="5 8" id="KW-0067">ATP-binding</keyword>
<feature type="binding site" evidence="8">
    <location>
        <begin position="12"/>
        <end position="20"/>
    </location>
    <ligand>
        <name>ATP</name>
        <dbReference type="ChEBI" id="CHEBI:30616"/>
    </ligand>
</feature>
<dbReference type="HAMAP" id="MF_00238">
    <property type="entry name" value="Cytidyl_kinase_type1"/>
    <property type="match status" value="1"/>
</dbReference>
<keyword evidence="4 8" id="KW-0418">Kinase</keyword>
<evidence type="ECO:0000259" key="9">
    <source>
        <dbReference type="Pfam" id="PF02224"/>
    </source>
</evidence>
<dbReference type="InterPro" id="IPR011994">
    <property type="entry name" value="Cytidylate_kinase_dom"/>
</dbReference>
<dbReference type="EC" id="2.7.4.25" evidence="8"/>
<dbReference type="GO" id="GO:0036431">
    <property type="term" value="F:dCMP kinase activity"/>
    <property type="evidence" value="ECO:0007669"/>
    <property type="project" value="InterPro"/>
</dbReference>
<dbReference type="Pfam" id="PF02224">
    <property type="entry name" value="Cytidylate_kin"/>
    <property type="match status" value="1"/>
</dbReference>
<keyword evidence="11" id="KW-1185">Reference proteome</keyword>
<dbReference type="InterPro" id="IPR003136">
    <property type="entry name" value="Cytidylate_kin"/>
</dbReference>
<evidence type="ECO:0000256" key="3">
    <source>
        <dbReference type="ARBA" id="ARBA00022741"/>
    </source>
</evidence>
<evidence type="ECO:0000256" key="4">
    <source>
        <dbReference type="ARBA" id="ARBA00022777"/>
    </source>
</evidence>
<dbReference type="GO" id="GO:0015949">
    <property type="term" value="P:nucleobase-containing small molecule interconversion"/>
    <property type="evidence" value="ECO:0007669"/>
    <property type="project" value="TreeGrafter"/>
</dbReference>
<dbReference type="OrthoDB" id="9807434at2"/>
<comment type="similarity">
    <text evidence="1 8">Belongs to the cytidylate kinase family. Type 1 subfamily.</text>
</comment>
<dbReference type="EMBL" id="FNNG01000013">
    <property type="protein sequence ID" value="SDX58687.1"/>
    <property type="molecule type" value="Genomic_DNA"/>
</dbReference>
<comment type="catalytic activity">
    <reaction evidence="6 8">
        <text>dCMP + ATP = dCDP + ADP</text>
        <dbReference type="Rhea" id="RHEA:25094"/>
        <dbReference type="ChEBI" id="CHEBI:30616"/>
        <dbReference type="ChEBI" id="CHEBI:57566"/>
        <dbReference type="ChEBI" id="CHEBI:58593"/>
        <dbReference type="ChEBI" id="CHEBI:456216"/>
        <dbReference type="EC" id="2.7.4.25"/>
    </reaction>
</comment>
<evidence type="ECO:0000256" key="8">
    <source>
        <dbReference type="HAMAP-Rule" id="MF_00238"/>
    </source>
</evidence>
<accession>A0A1H3CX37</accession>
<proteinExistence type="inferred from homology"/>
<keyword evidence="2 8" id="KW-0808">Transferase</keyword>
<organism evidence="10 11">
    <name type="scientific">Tepidimicrobium xylanilyticum</name>
    <dbReference type="NCBI Taxonomy" id="1123352"/>
    <lineage>
        <taxon>Bacteria</taxon>
        <taxon>Bacillati</taxon>
        <taxon>Bacillota</taxon>
        <taxon>Tissierellia</taxon>
        <taxon>Tissierellales</taxon>
        <taxon>Tepidimicrobiaceae</taxon>
        <taxon>Tepidimicrobium</taxon>
    </lineage>
</organism>
<evidence type="ECO:0000256" key="7">
    <source>
        <dbReference type="ARBA" id="ARBA00048478"/>
    </source>
</evidence>
<dbReference type="AlphaFoldDB" id="A0A1H3CX37"/>
<evidence type="ECO:0000256" key="2">
    <source>
        <dbReference type="ARBA" id="ARBA00022679"/>
    </source>
</evidence>
<dbReference type="GO" id="GO:0036430">
    <property type="term" value="F:CMP kinase activity"/>
    <property type="evidence" value="ECO:0007669"/>
    <property type="project" value="RHEA"/>
</dbReference>
<dbReference type="RefSeq" id="WP_093754327.1">
    <property type="nucleotide sequence ID" value="NZ_FNNG01000013.1"/>
</dbReference>
<dbReference type="CDD" id="cd02020">
    <property type="entry name" value="CMPK"/>
    <property type="match status" value="1"/>
</dbReference>
<dbReference type="GO" id="GO:0005524">
    <property type="term" value="F:ATP binding"/>
    <property type="evidence" value="ECO:0007669"/>
    <property type="project" value="UniProtKB-UniRule"/>
</dbReference>
<dbReference type="SUPFAM" id="SSF52540">
    <property type="entry name" value="P-loop containing nucleoside triphosphate hydrolases"/>
    <property type="match status" value="1"/>
</dbReference>
<evidence type="ECO:0000313" key="11">
    <source>
        <dbReference type="Proteomes" id="UP000198828"/>
    </source>
</evidence>
<dbReference type="Gene3D" id="3.40.50.300">
    <property type="entry name" value="P-loop containing nucleotide triphosphate hydrolases"/>
    <property type="match status" value="1"/>
</dbReference>
<reference evidence="10 11" key="1">
    <citation type="submission" date="2016-10" db="EMBL/GenBank/DDBJ databases">
        <authorList>
            <person name="de Groot N.N."/>
        </authorList>
    </citation>
    <scope>NUCLEOTIDE SEQUENCE [LARGE SCALE GENOMIC DNA]</scope>
    <source>
        <strain evidence="10 11">DSM 23310</strain>
    </source>
</reference>
<feature type="domain" description="Cytidylate kinase" evidence="9">
    <location>
        <begin position="8"/>
        <end position="218"/>
    </location>
</feature>
<name>A0A1H3CX37_9FIRM</name>
<dbReference type="InterPro" id="IPR027417">
    <property type="entry name" value="P-loop_NTPase"/>
</dbReference>
<protein>
    <recommendedName>
        <fullName evidence="8">Cytidylate kinase</fullName>
        <shortName evidence="8">CK</shortName>
        <ecNumber evidence="8">2.7.4.25</ecNumber>
    </recommendedName>
    <alternativeName>
        <fullName evidence="8">Cytidine monophosphate kinase</fullName>
        <shortName evidence="8">CMP kinase</shortName>
    </alternativeName>
</protein>
<evidence type="ECO:0000256" key="1">
    <source>
        <dbReference type="ARBA" id="ARBA00009427"/>
    </source>
</evidence>
<gene>
    <name evidence="8" type="primary">cmk</name>
    <name evidence="10" type="ORF">SAMN05660923_02573</name>
</gene>
<dbReference type="PANTHER" id="PTHR21299:SF2">
    <property type="entry name" value="CYTIDYLATE KINASE"/>
    <property type="match status" value="1"/>
</dbReference>
<keyword evidence="8" id="KW-0963">Cytoplasm</keyword>
<evidence type="ECO:0000256" key="5">
    <source>
        <dbReference type="ARBA" id="ARBA00022840"/>
    </source>
</evidence>
<sequence length="220" mass="25008">MVNKKIIVAVDGPAGAGKSTISKKIAEVLKLEYIDTGAMYRALTLKVINKGINPNDVKSILEIMEDTTIEFINNHVYLDGIKVDEEIRKNIVTNHVSEISKIAEVRKKMVDMQRKLSESNNVIMDGRDIGTVVLPHANYKFFITASVEERARRRYKELLEKGEKDITYDQILIEIKKRDEIDSTREIAPLKKSPDAHLIDTTNKTIDECVNEIIEIIERG</sequence>
<dbReference type="Proteomes" id="UP000198828">
    <property type="component" value="Unassembled WGS sequence"/>
</dbReference>
<keyword evidence="3 8" id="KW-0547">Nucleotide-binding</keyword>
<dbReference type="GO" id="GO:0006220">
    <property type="term" value="P:pyrimidine nucleotide metabolic process"/>
    <property type="evidence" value="ECO:0007669"/>
    <property type="project" value="UniProtKB-UniRule"/>
</dbReference>
<dbReference type="NCBIfam" id="TIGR00017">
    <property type="entry name" value="cmk"/>
    <property type="match status" value="1"/>
</dbReference>
<evidence type="ECO:0000256" key="6">
    <source>
        <dbReference type="ARBA" id="ARBA00047615"/>
    </source>
</evidence>
<comment type="subcellular location">
    <subcellularLocation>
        <location evidence="8">Cytoplasm</location>
    </subcellularLocation>
</comment>
<evidence type="ECO:0000313" key="10">
    <source>
        <dbReference type="EMBL" id="SDX58687.1"/>
    </source>
</evidence>
<dbReference type="PANTHER" id="PTHR21299">
    <property type="entry name" value="CYTIDYLATE KINASE/PANTOATE-BETA-ALANINE LIGASE"/>
    <property type="match status" value="1"/>
</dbReference>